<evidence type="ECO:0000313" key="2">
    <source>
        <dbReference type="Proteomes" id="UP000297253"/>
    </source>
</evidence>
<dbReference type="AlphaFoldDB" id="A0A4Y9J9C2"/>
<dbReference type="RefSeq" id="WP_135182609.1">
    <property type="nucleotide sequence ID" value="NZ_JADGKZ010000016.1"/>
</dbReference>
<sequence>MENKILYELPMFSALLSVSPEVEFKGRDVNITLRGYDDDDNFYIVILKFYGVFEFRKTYSHFANHGKAYDRVLEIINSDRLQQLKLNNRQLFNVLQNSSTPLRHFNLLLDSYDTYNIICSGFEVIDDGFG</sequence>
<accession>A0A4Y9J9C2</accession>
<comment type="caution">
    <text evidence="1">The sequence shown here is derived from an EMBL/GenBank/DDBJ whole genome shotgun (WGS) entry which is preliminary data.</text>
</comment>
<dbReference type="EMBL" id="SPPD01000016">
    <property type="protein sequence ID" value="TFU97121.1"/>
    <property type="molecule type" value="Genomic_DNA"/>
</dbReference>
<gene>
    <name evidence="1" type="ORF">E4T82_09585</name>
</gene>
<dbReference type="OrthoDB" id="2220879at2"/>
<dbReference type="Proteomes" id="UP000297253">
    <property type="component" value="Unassembled WGS sequence"/>
</dbReference>
<organism evidence="1 2">
    <name type="scientific">Streptococcus cuniculi</name>
    <dbReference type="NCBI Taxonomy" id="1432788"/>
    <lineage>
        <taxon>Bacteria</taxon>
        <taxon>Bacillati</taxon>
        <taxon>Bacillota</taxon>
        <taxon>Bacilli</taxon>
        <taxon>Lactobacillales</taxon>
        <taxon>Streptococcaceae</taxon>
        <taxon>Streptococcus</taxon>
    </lineage>
</organism>
<proteinExistence type="predicted"/>
<evidence type="ECO:0000313" key="1">
    <source>
        <dbReference type="EMBL" id="TFU97121.1"/>
    </source>
</evidence>
<protein>
    <submittedName>
        <fullName evidence="1">Uncharacterized protein</fullName>
    </submittedName>
</protein>
<reference evidence="1 2" key="1">
    <citation type="submission" date="2019-03" db="EMBL/GenBank/DDBJ databases">
        <title>Diversity of the mouse oral microbiome.</title>
        <authorList>
            <person name="Joseph S."/>
            <person name="Aduse-Opoku J."/>
            <person name="Curtis M."/>
            <person name="Wade W."/>
            <person name="Hashim A."/>
        </authorList>
    </citation>
    <scope>NUCLEOTIDE SEQUENCE [LARGE SCALE GENOMIC DNA]</scope>
    <source>
        <strain evidence="1 2">WM131</strain>
    </source>
</reference>
<name>A0A4Y9J9C2_9STRE</name>